<dbReference type="PROSITE" id="PS50005">
    <property type="entry name" value="TPR"/>
    <property type="match status" value="1"/>
</dbReference>
<evidence type="ECO:0000313" key="5">
    <source>
        <dbReference type="Proteomes" id="UP000789759"/>
    </source>
</evidence>
<feature type="repeat" description="TPR" evidence="1">
    <location>
        <begin position="152"/>
        <end position="185"/>
    </location>
</feature>
<dbReference type="InterPro" id="IPR000719">
    <property type="entry name" value="Prot_kinase_dom"/>
</dbReference>
<protein>
    <submittedName>
        <fullName evidence="4">21046_t:CDS:1</fullName>
    </submittedName>
</protein>
<dbReference type="AlphaFoldDB" id="A0A9N8W286"/>
<dbReference type="OrthoDB" id="2402366at2759"/>
<evidence type="ECO:0000256" key="2">
    <source>
        <dbReference type="PROSITE-ProRule" id="PRU10141"/>
    </source>
</evidence>
<organism evidence="4 5">
    <name type="scientific">Cetraspora pellucida</name>
    <dbReference type="NCBI Taxonomy" id="1433469"/>
    <lineage>
        <taxon>Eukaryota</taxon>
        <taxon>Fungi</taxon>
        <taxon>Fungi incertae sedis</taxon>
        <taxon>Mucoromycota</taxon>
        <taxon>Glomeromycotina</taxon>
        <taxon>Glomeromycetes</taxon>
        <taxon>Diversisporales</taxon>
        <taxon>Gigasporaceae</taxon>
        <taxon>Cetraspora</taxon>
    </lineage>
</organism>
<evidence type="ECO:0000313" key="4">
    <source>
        <dbReference type="EMBL" id="CAG8469554.1"/>
    </source>
</evidence>
<dbReference type="InterPro" id="IPR011009">
    <property type="entry name" value="Kinase-like_dom_sf"/>
</dbReference>
<dbReference type="Gene3D" id="1.25.40.10">
    <property type="entry name" value="Tetratricopeptide repeat domain"/>
    <property type="match status" value="1"/>
</dbReference>
<dbReference type="EMBL" id="CAJVQA010000336">
    <property type="protein sequence ID" value="CAG8469554.1"/>
    <property type="molecule type" value="Genomic_DNA"/>
</dbReference>
<dbReference type="SUPFAM" id="SSF56112">
    <property type="entry name" value="Protein kinase-like (PK-like)"/>
    <property type="match status" value="1"/>
</dbReference>
<dbReference type="InterPro" id="IPR001245">
    <property type="entry name" value="Ser-Thr/Tyr_kinase_cat_dom"/>
</dbReference>
<keyword evidence="2" id="KW-0067">ATP-binding</keyword>
<dbReference type="Pfam" id="PF07714">
    <property type="entry name" value="PK_Tyr_Ser-Thr"/>
    <property type="match status" value="1"/>
</dbReference>
<dbReference type="PROSITE" id="PS00107">
    <property type="entry name" value="PROTEIN_KINASE_ATP"/>
    <property type="match status" value="1"/>
</dbReference>
<dbReference type="Gene3D" id="3.30.200.20">
    <property type="entry name" value="Phosphorylase Kinase, domain 1"/>
    <property type="match status" value="1"/>
</dbReference>
<keyword evidence="2" id="KW-0547">Nucleotide-binding</keyword>
<feature type="binding site" evidence="2">
    <location>
        <position position="58"/>
    </location>
    <ligand>
        <name>ATP</name>
        <dbReference type="ChEBI" id="CHEBI:30616"/>
    </ligand>
</feature>
<dbReference type="InterPro" id="IPR017441">
    <property type="entry name" value="Protein_kinase_ATP_BS"/>
</dbReference>
<keyword evidence="1" id="KW-0802">TPR repeat</keyword>
<evidence type="ECO:0000259" key="3">
    <source>
        <dbReference type="PROSITE" id="PS50011"/>
    </source>
</evidence>
<dbReference type="PROSITE" id="PS50011">
    <property type="entry name" value="PROTEIN_KINASE_DOM"/>
    <property type="match status" value="1"/>
</dbReference>
<dbReference type="InterPro" id="IPR019734">
    <property type="entry name" value="TPR_rpt"/>
</dbReference>
<dbReference type="SUPFAM" id="SSF48452">
    <property type="entry name" value="TPR-like"/>
    <property type="match status" value="1"/>
</dbReference>
<feature type="domain" description="Protein kinase" evidence="3">
    <location>
        <begin position="31"/>
        <end position="202"/>
    </location>
</feature>
<accession>A0A9N8W286</accession>
<dbReference type="GO" id="GO:0004672">
    <property type="term" value="F:protein kinase activity"/>
    <property type="evidence" value="ECO:0007669"/>
    <property type="project" value="InterPro"/>
</dbReference>
<sequence length="202" mass="22900">MSRSDLLEKYSEWLNKEVKNGNIFFYKYSLFSNIEAIGRGGFGSISSADYDGEKVALKNLNTKEVTKNFANELRQLRAIKFHPNINQFYGISIEKTIGEEFIINRNRRLNPILTANRSTTLLSVELSGQIINEPSLDRSQNEDYANELKAQGLIYYEQRQAYCALGEFGNSLEDLNKALNIGPNDAESLKLQGIARNYLGIN</sequence>
<dbReference type="InterPro" id="IPR011990">
    <property type="entry name" value="TPR-like_helical_dom_sf"/>
</dbReference>
<gene>
    <name evidence="4" type="ORF">CPELLU_LOCUS1006</name>
</gene>
<name>A0A9N8W286_9GLOM</name>
<proteinExistence type="predicted"/>
<keyword evidence="5" id="KW-1185">Reference proteome</keyword>
<evidence type="ECO:0000256" key="1">
    <source>
        <dbReference type="PROSITE-ProRule" id="PRU00339"/>
    </source>
</evidence>
<comment type="caution">
    <text evidence="4">The sequence shown here is derived from an EMBL/GenBank/DDBJ whole genome shotgun (WGS) entry which is preliminary data.</text>
</comment>
<dbReference type="Proteomes" id="UP000789759">
    <property type="component" value="Unassembled WGS sequence"/>
</dbReference>
<dbReference type="GO" id="GO:0005524">
    <property type="term" value="F:ATP binding"/>
    <property type="evidence" value="ECO:0007669"/>
    <property type="project" value="UniProtKB-UniRule"/>
</dbReference>
<reference evidence="4" key="1">
    <citation type="submission" date="2021-06" db="EMBL/GenBank/DDBJ databases">
        <authorList>
            <person name="Kallberg Y."/>
            <person name="Tangrot J."/>
            <person name="Rosling A."/>
        </authorList>
    </citation>
    <scope>NUCLEOTIDE SEQUENCE</scope>
    <source>
        <strain evidence="4">FL966</strain>
    </source>
</reference>